<evidence type="ECO:0000313" key="3">
    <source>
        <dbReference type="Proteomes" id="UP000681356"/>
    </source>
</evidence>
<name>A0A8J8BAA8_9RHOB</name>
<evidence type="ECO:0000313" key="2">
    <source>
        <dbReference type="EMBL" id="MBS0124998.1"/>
    </source>
</evidence>
<sequence length="81" mass="8444">MIESYARHQETATAPAPAGSSDYADGLPQDVARDGRAESGALDLRTLAVHFPGYEIVDPVTVALRPVTIAIPPDQNQGGTG</sequence>
<dbReference type="EMBL" id="JAGTUU010000005">
    <property type="protein sequence ID" value="MBS0124998.1"/>
    <property type="molecule type" value="Genomic_DNA"/>
</dbReference>
<comment type="caution">
    <text evidence="2">The sequence shown here is derived from an EMBL/GenBank/DDBJ whole genome shotgun (WGS) entry which is preliminary data.</text>
</comment>
<keyword evidence="3" id="KW-1185">Reference proteome</keyword>
<proteinExistence type="predicted"/>
<dbReference type="RefSeq" id="WP_212536971.1">
    <property type="nucleotide sequence ID" value="NZ_JAGTUU010000005.1"/>
</dbReference>
<reference evidence="2" key="1">
    <citation type="submission" date="2021-04" db="EMBL/GenBank/DDBJ databases">
        <authorList>
            <person name="Yoon J."/>
        </authorList>
    </citation>
    <scope>NUCLEOTIDE SEQUENCE</scope>
    <source>
        <strain evidence="2">KMU-90</strain>
    </source>
</reference>
<organism evidence="2 3">
    <name type="scientific">Thetidibacter halocola</name>
    <dbReference type="NCBI Taxonomy" id="2827239"/>
    <lineage>
        <taxon>Bacteria</taxon>
        <taxon>Pseudomonadati</taxon>
        <taxon>Pseudomonadota</taxon>
        <taxon>Alphaproteobacteria</taxon>
        <taxon>Rhodobacterales</taxon>
        <taxon>Roseobacteraceae</taxon>
        <taxon>Thetidibacter</taxon>
    </lineage>
</organism>
<accession>A0A8J8BAA8</accession>
<protein>
    <submittedName>
        <fullName evidence="2">Uncharacterized protein</fullName>
    </submittedName>
</protein>
<feature type="compositionally biased region" description="Basic and acidic residues" evidence="1">
    <location>
        <begin position="1"/>
        <end position="10"/>
    </location>
</feature>
<dbReference type="AlphaFoldDB" id="A0A8J8BAA8"/>
<evidence type="ECO:0000256" key="1">
    <source>
        <dbReference type="SAM" id="MobiDB-lite"/>
    </source>
</evidence>
<dbReference type="Proteomes" id="UP000681356">
    <property type="component" value="Unassembled WGS sequence"/>
</dbReference>
<gene>
    <name evidence="2" type="ORF">KB874_12910</name>
</gene>
<feature type="region of interest" description="Disordered" evidence="1">
    <location>
        <begin position="1"/>
        <end position="35"/>
    </location>
</feature>